<evidence type="ECO:0000313" key="3">
    <source>
        <dbReference type="EMBL" id="UPT22208.1"/>
    </source>
</evidence>
<dbReference type="Proteomes" id="UP000832041">
    <property type="component" value="Chromosome"/>
</dbReference>
<keyword evidence="2" id="KW-0472">Membrane</keyword>
<gene>
    <name evidence="3" type="ORF">FOF52_15575</name>
</gene>
<keyword evidence="4" id="KW-1185">Reference proteome</keyword>
<reference evidence="3 4" key="1">
    <citation type="submission" date="2020-04" db="EMBL/GenBank/DDBJ databases">
        <title>Thermobifida alba genome sequencing and assembly.</title>
        <authorList>
            <person name="Luzics S."/>
            <person name="Horvath B."/>
            <person name="Nagy I."/>
            <person name="Toth A."/>
            <person name="Nagy I."/>
            <person name="Kukolya J."/>
        </authorList>
    </citation>
    <scope>NUCLEOTIDE SEQUENCE [LARGE SCALE GENOMIC DNA]</scope>
    <source>
        <strain evidence="3 4">DSM 43795</strain>
    </source>
</reference>
<feature type="compositionally biased region" description="Gly residues" evidence="1">
    <location>
        <begin position="104"/>
        <end position="113"/>
    </location>
</feature>
<dbReference type="Pfam" id="PF11303">
    <property type="entry name" value="DUF3105"/>
    <property type="match status" value="1"/>
</dbReference>
<evidence type="ECO:0000256" key="1">
    <source>
        <dbReference type="SAM" id="MobiDB-lite"/>
    </source>
</evidence>
<sequence>MGDGNRSAGEGSVAVGSTAVTHPAQQPPGPPPPGGGPPGPPFQGPPPHQGPPGPHGWHPPGPYQQPPARRGSGALGWIIGISAGAVVLVAVAVVVVAVALRDTGGAGGSGDPGPGNRPEAARGTEESGDVPGTQTFDVPSYNHVEGIVDYPQHPPVGGDHNAVWLNCGVYTTQVPAENAVHSLEHGAVWITHDPDLDPGQVALLHGLYSAGDYVIISPVPDLPAPVVLSAWGKQLAVDSPEDTRVVDFLRVYERGPQTPEPGAPCSGGLSVQPS</sequence>
<feature type="region of interest" description="Disordered" evidence="1">
    <location>
        <begin position="102"/>
        <end position="135"/>
    </location>
</feature>
<evidence type="ECO:0000256" key="2">
    <source>
        <dbReference type="SAM" id="Phobius"/>
    </source>
</evidence>
<protein>
    <submittedName>
        <fullName evidence="3">DUF3105 domain-containing protein</fullName>
    </submittedName>
</protein>
<organism evidence="3 4">
    <name type="scientific">Thermobifida alba</name>
    <name type="common">Thermomonospora alba</name>
    <dbReference type="NCBI Taxonomy" id="53522"/>
    <lineage>
        <taxon>Bacteria</taxon>
        <taxon>Bacillati</taxon>
        <taxon>Actinomycetota</taxon>
        <taxon>Actinomycetes</taxon>
        <taxon>Streptosporangiales</taxon>
        <taxon>Nocardiopsidaceae</taxon>
        <taxon>Thermobifida</taxon>
    </lineage>
</organism>
<name>A0ABY4L6W2_THEAE</name>
<feature type="transmembrane region" description="Helical" evidence="2">
    <location>
        <begin position="74"/>
        <end position="100"/>
    </location>
</feature>
<keyword evidence="2" id="KW-1133">Transmembrane helix</keyword>
<feature type="region of interest" description="Disordered" evidence="1">
    <location>
        <begin position="1"/>
        <end position="68"/>
    </location>
</feature>
<keyword evidence="2" id="KW-0812">Transmembrane</keyword>
<dbReference type="EMBL" id="CP051627">
    <property type="protein sequence ID" value="UPT22208.1"/>
    <property type="molecule type" value="Genomic_DNA"/>
</dbReference>
<feature type="compositionally biased region" description="Pro residues" evidence="1">
    <location>
        <begin position="25"/>
        <end position="65"/>
    </location>
</feature>
<feature type="region of interest" description="Disordered" evidence="1">
    <location>
        <begin position="255"/>
        <end position="274"/>
    </location>
</feature>
<proteinExistence type="predicted"/>
<evidence type="ECO:0000313" key="4">
    <source>
        <dbReference type="Proteomes" id="UP000832041"/>
    </source>
</evidence>
<accession>A0ABY4L6W2</accession>
<dbReference type="InterPro" id="IPR021454">
    <property type="entry name" value="DUF3105"/>
</dbReference>